<keyword evidence="2" id="KW-0285">Flavoprotein</keyword>
<accession>A0A1Y1YCK2</accession>
<gene>
    <name evidence="6" type="ORF">BCR34DRAFT_628973</name>
</gene>
<dbReference type="InterPro" id="IPR006094">
    <property type="entry name" value="Oxid_FAD_bind_N"/>
</dbReference>
<dbReference type="SUPFAM" id="SSF56176">
    <property type="entry name" value="FAD-binding/transporter-associated domain-like"/>
    <property type="match status" value="1"/>
</dbReference>
<dbReference type="OrthoDB" id="2151789at2759"/>
<evidence type="ECO:0000256" key="1">
    <source>
        <dbReference type="ARBA" id="ARBA00005466"/>
    </source>
</evidence>
<name>A0A1Y1YCK2_9PLEO</name>
<keyword evidence="7" id="KW-1185">Reference proteome</keyword>
<proteinExistence type="inferred from homology"/>
<feature type="domain" description="FAD-binding PCMH-type" evidence="5">
    <location>
        <begin position="105"/>
        <end position="277"/>
    </location>
</feature>
<dbReference type="InterPro" id="IPR036318">
    <property type="entry name" value="FAD-bd_PCMH-like_sf"/>
</dbReference>
<keyword evidence="3" id="KW-0274">FAD</keyword>
<dbReference type="GO" id="GO:0071949">
    <property type="term" value="F:FAD binding"/>
    <property type="evidence" value="ECO:0007669"/>
    <property type="project" value="InterPro"/>
</dbReference>
<dbReference type="Pfam" id="PF01565">
    <property type="entry name" value="FAD_binding_4"/>
    <property type="match status" value="1"/>
</dbReference>
<evidence type="ECO:0000259" key="5">
    <source>
        <dbReference type="PROSITE" id="PS51387"/>
    </source>
</evidence>
<dbReference type="InterPro" id="IPR050416">
    <property type="entry name" value="FAD-linked_Oxidoreductase"/>
</dbReference>
<comment type="similarity">
    <text evidence="1">Belongs to the oxygen-dependent FAD-linked oxidoreductase family.</text>
</comment>
<dbReference type="Proteomes" id="UP000193144">
    <property type="component" value="Unassembled WGS sequence"/>
</dbReference>
<keyword evidence="4" id="KW-0560">Oxidoreductase</keyword>
<dbReference type="PANTHER" id="PTHR42973:SF22">
    <property type="entry name" value="FAD-BINDING PCMH-TYPE DOMAIN-CONTAINING PROTEIN-RELATED"/>
    <property type="match status" value="1"/>
</dbReference>
<dbReference type="STRING" id="1231657.A0A1Y1YCK2"/>
<organism evidence="6 7">
    <name type="scientific">Clohesyomyces aquaticus</name>
    <dbReference type="NCBI Taxonomy" id="1231657"/>
    <lineage>
        <taxon>Eukaryota</taxon>
        <taxon>Fungi</taxon>
        <taxon>Dikarya</taxon>
        <taxon>Ascomycota</taxon>
        <taxon>Pezizomycotina</taxon>
        <taxon>Dothideomycetes</taxon>
        <taxon>Pleosporomycetidae</taxon>
        <taxon>Pleosporales</taxon>
        <taxon>Lindgomycetaceae</taxon>
        <taxon>Clohesyomyces</taxon>
    </lineage>
</organism>
<evidence type="ECO:0000313" key="7">
    <source>
        <dbReference type="Proteomes" id="UP000193144"/>
    </source>
</evidence>
<dbReference type="InterPro" id="IPR016166">
    <property type="entry name" value="FAD-bd_PCMH"/>
</dbReference>
<dbReference type="EMBL" id="MCFA01000271">
    <property type="protein sequence ID" value="ORX95729.1"/>
    <property type="molecule type" value="Genomic_DNA"/>
</dbReference>
<dbReference type="PANTHER" id="PTHR42973">
    <property type="entry name" value="BINDING OXIDOREDUCTASE, PUTATIVE (AFU_ORTHOLOGUE AFUA_1G17690)-RELATED"/>
    <property type="match status" value="1"/>
</dbReference>
<dbReference type="GO" id="GO:0016491">
    <property type="term" value="F:oxidoreductase activity"/>
    <property type="evidence" value="ECO:0007669"/>
    <property type="project" value="UniProtKB-KW"/>
</dbReference>
<dbReference type="Gene3D" id="3.30.465.10">
    <property type="match status" value="1"/>
</dbReference>
<evidence type="ECO:0000256" key="3">
    <source>
        <dbReference type="ARBA" id="ARBA00022827"/>
    </source>
</evidence>
<evidence type="ECO:0000256" key="4">
    <source>
        <dbReference type="ARBA" id="ARBA00023002"/>
    </source>
</evidence>
<reference evidence="6 7" key="1">
    <citation type="submission" date="2016-07" db="EMBL/GenBank/DDBJ databases">
        <title>Pervasive Adenine N6-methylation of Active Genes in Fungi.</title>
        <authorList>
            <consortium name="DOE Joint Genome Institute"/>
            <person name="Mondo S.J."/>
            <person name="Dannebaum R.O."/>
            <person name="Kuo R.C."/>
            <person name="Labutti K."/>
            <person name="Haridas S."/>
            <person name="Kuo A."/>
            <person name="Salamov A."/>
            <person name="Ahrendt S.R."/>
            <person name="Lipzen A."/>
            <person name="Sullivan W."/>
            <person name="Andreopoulos W.B."/>
            <person name="Clum A."/>
            <person name="Lindquist E."/>
            <person name="Daum C."/>
            <person name="Ramamoorthy G.K."/>
            <person name="Gryganskyi A."/>
            <person name="Culley D."/>
            <person name="Magnuson J.K."/>
            <person name="James T.Y."/>
            <person name="O'Malley M.A."/>
            <person name="Stajich J.E."/>
            <person name="Spatafora J.W."/>
            <person name="Visel A."/>
            <person name="Grigoriev I.V."/>
        </authorList>
    </citation>
    <scope>NUCLEOTIDE SEQUENCE [LARGE SCALE GENOMIC DNA]</scope>
    <source>
        <strain evidence="6 7">CBS 115471</strain>
    </source>
</reference>
<protein>
    <recommendedName>
        <fullName evidence="5">FAD-binding PCMH-type domain-containing protein</fullName>
    </recommendedName>
</protein>
<dbReference type="PROSITE" id="PS51387">
    <property type="entry name" value="FAD_PCMH"/>
    <property type="match status" value="1"/>
</dbReference>
<evidence type="ECO:0000313" key="6">
    <source>
        <dbReference type="EMBL" id="ORX95729.1"/>
    </source>
</evidence>
<sequence length="541" mass="59260">MSVTTLRKVFCIRNLLIRSAAHKKTSYLHNQVTLPLTDQPTIIMIGILLFLFVQAIPAELFPTNARLGNECCCQELLSSLPGLVAHPADTRYNSSLKSYWSTQEQALLPYCIVLPRNSEDVSRVVTVLTASNSTSPCRFAIRGGGHASFSGAANINAGVTIDLQVLNEVTFSANKSVVHIGGGSRWGHVYKTIVPARKAILGGSVGVPGLVTAGGYSYFSARYGFVFDCVSNFEVVLANGTLVSANAVSNAQLYRAHKGGQNNFGIVTRFDMRTFDQGDLWSGTWIHPVSASSSSFMAFENFANSQNNDMDAALISTLTATSKSTWTLSSTMKYAQPIPRPQAFSEFFKLSTIQHSEEIGNLTALTAGEPLGEPGYRWLSATATYANNATMMEAFFKLANQTVQQLPSDPAFSFSLSYQPLTKNMASQGARFGGNSYGLENLEQDHAIYVVNLRWSSAENDNVNDDLIRDLFTASDVAAQSMGLYHPLKYTNYASLWQNPISTYGNQNIKELWDVSKEYDPQQIFQERVPGGFKLPKLPLV</sequence>
<evidence type="ECO:0000256" key="2">
    <source>
        <dbReference type="ARBA" id="ARBA00022630"/>
    </source>
</evidence>
<comment type="caution">
    <text evidence="6">The sequence shown here is derived from an EMBL/GenBank/DDBJ whole genome shotgun (WGS) entry which is preliminary data.</text>
</comment>
<dbReference type="InterPro" id="IPR016169">
    <property type="entry name" value="FAD-bd_PCMH_sub2"/>
</dbReference>
<dbReference type="AlphaFoldDB" id="A0A1Y1YCK2"/>